<feature type="domain" description="Reverse transcriptase Ty1/copia-type" evidence="1">
    <location>
        <begin position="17"/>
        <end position="151"/>
    </location>
</feature>
<dbReference type="SUPFAM" id="SSF56672">
    <property type="entry name" value="DNA/RNA polymerases"/>
    <property type="match status" value="1"/>
</dbReference>
<dbReference type="STRING" id="4097.A0A1S3ZB50"/>
<evidence type="ECO:0000313" key="2">
    <source>
        <dbReference type="RefSeq" id="XP_016461608.1"/>
    </source>
</evidence>
<organism evidence="2">
    <name type="scientific">Nicotiana tabacum</name>
    <name type="common">Common tobacco</name>
    <dbReference type="NCBI Taxonomy" id="4097"/>
    <lineage>
        <taxon>Eukaryota</taxon>
        <taxon>Viridiplantae</taxon>
        <taxon>Streptophyta</taxon>
        <taxon>Embryophyta</taxon>
        <taxon>Tracheophyta</taxon>
        <taxon>Spermatophyta</taxon>
        <taxon>Magnoliopsida</taxon>
        <taxon>eudicotyledons</taxon>
        <taxon>Gunneridae</taxon>
        <taxon>Pentapetalae</taxon>
        <taxon>asterids</taxon>
        <taxon>lamiids</taxon>
        <taxon>Solanales</taxon>
        <taxon>Solanaceae</taxon>
        <taxon>Nicotianoideae</taxon>
        <taxon>Nicotianeae</taxon>
        <taxon>Nicotiana</taxon>
    </lineage>
</organism>
<gene>
    <name evidence="2" type="primary">LOC107784924</name>
</gene>
<protein>
    <submittedName>
        <fullName evidence="2">Uncharacterized mitochondrial protein AtMg00810-like</fullName>
    </submittedName>
</protein>
<dbReference type="Pfam" id="PF07727">
    <property type="entry name" value="RVT_2"/>
    <property type="match status" value="1"/>
</dbReference>
<name>A0A1S3ZB50_TOBAC</name>
<dbReference type="InterPro" id="IPR043502">
    <property type="entry name" value="DNA/RNA_pol_sf"/>
</dbReference>
<dbReference type="OrthoDB" id="414945at2759"/>
<reference evidence="2" key="1">
    <citation type="submission" date="2025-08" db="UniProtKB">
        <authorList>
            <consortium name="RefSeq"/>
        </authorList>
    </citation>
    <scope>IDENTIFICATION</scope>
</reference>
<dbReference type="PANTHER" id="PTHR11439">
    <property type="entry name" value="GAG-POL-RELATED RETROTRANSPOSON"/>
    <property type="match status" value="1"/>
</dbReference>
<dbReference type="InterPro" id="IPR013103">
    <property type="entry name" value="RVT_2"/>
</dbReference>
<dbReference type="PaxDb" id="4097-A0A1S3ZB50"/>
<dbReference type="PANTHER" id="PTHR11439:SF470">
    <property type="entry name" value="CYSTEINE-RICH RLK (RECEPTOR-LIKE PROTEIN KINASE) 8"/>
    <property type="match status" value="1"/>
</dbReference>
<sequence>MHVPPGLTVTSTSSTSHSSTLVCKLRKSLYGLKQASRQWFAKLCESLLSKGYVSSKTDYSLFTKCSGDSVIVVAVYVDDILLAGTDTVEMLALRSFLDSQFKIKDLGPVHYFLGLEVHQTPHGYLINQLKYTQDLLHEFNCGSLTPVLTPLDFSVKLSLNEGDCLPDPSVYRRLIGKLNFLQHTRPDIAYSTQHLSQFLKDPRVPRMLSAIHVLRYLLNDPGQDILLNNSPDFSLVAYADSDWAACPIFKRSVSGFYITLGGSPISWKSKKQPTVSFSSAEAEYRALRKVVAEVS</sequence>
<dbReference type="RefSeq" id="XP_016461608.1">
    <property type="nucleotide sequence ID" value="XM_016606122.1"/>
</dbReference>
<accession>A0A1S3ZB50</accession>
<dbReference type="CDD" id="cd09272">
    <property type="entry name" value="RNase_HI_RT_Ty1"/>
    <property type="match status" value="1"/>
</dbReference>
<dbReference type="KEGG" id="nta:107784924"/>
<proteinExistence type="predicted"/>
<evidence type="ECO:0000259" key="1">
    <source>
        <dbReference type="Pfam" id="PF07727"/>
    </source>
</evidence>
<dbReference type="AlphaFoldDB" id="A0A1S3ZB50"/>